<gene>
    <name evidence="1" type="ORF">HaLaN_16505</name>
</gene>
<keyword evidence="2" id="KW-1185">Reference proteome</keyword>
<dbReference type="Proteomes" id="UP000485058">
    <property type="component" value="Unassembled WGS sequence"/>
</dbReference>
<dbReference type="AlphaFoldDB" id="A0A699ZL54"/>
<accession>A0A699ZL54</accession>
<sequence length="28" mass="3320">MFRFPPHVATVWLIRSAITPRPWSRPLS</sequence>
<proteinExistence type="predicted"/>
<comment type="caution">
    <text evidence="1">The sequence shown here is derived from an EMBL/GenBank/DDBJ whole genome shotgun (WGS) entry which is preliminary data.</text>
</comment>
<protein>
    <submittedName>
        <fullName evidence="1">Uncharacterized protein</fullName>
    </submittedName>
</protein>
<name>A0A699ZL54_HAELA</name>
<organism evidence="1 2">
    <name type="scientific">Haematococcus lacustris</name>
    <name type="common">Green alga</name>
    <name type="synonym">Haematococcus pluvialis</name>
    <dbReference type="NCBI Taxonomy" id="44745"/>
    <lineage>
        <taxon>Eukaryota</taxon>
        <taxon>Viridiplantae</taxon>
        <taxon>Chlorophyta</taxon>
        <taxon>core chlorophytes</taxon>
        <taxon>Chlorophyceae</taxon>
        <taxon>CS clade</taxon>
        <taxon>Chlamydomonadales</taxon>
        <taxon>Haematococcaceae</taxon>
        <taxon>Haematococcus</taxon>
    </lineage>
</organism>
<evidence type="ECO:0000313" key="1">
    <source>
        <dbReference type="EMBL" id="GFH19544.1"/>
    </source>
</evidence>
<feature type="non-terminal residue" evidence="1">
    <location>
        <position position="1"/>
    </location>
</feature>
<evidence type="ECO:0000313" key="2">
    <source>
        <dbReference type="Proteomes" id="UP000485058"/>
    </source>
</evidence>
<dbReference type="EMBL" id="BLLF01001481">
    <property type="protein sequence ID" value="GFH19544.1"/>
    <property type="molecule type" value="Genomic_DNA"/>
</dbReference>
<reference evidence="1 2" key="1">
    <citation type="submission" date="2020-02" db="EMBL/GenBank/DDBJ databases">
        <title>Draft genome sequence of Haematococcus lacustris strain NIES-144.</title>
        <authorList>
            <person name="Morimoto D."/>
            <person name="Nakagawa S."/>
            <person name="Yoshida T."/>
            <person name="Sawayama S."/>
        </authorList>
    </citation>
    <scope>NUCLEOTIDE SEQUENCE [LARGE SCALE GENOMIC DNA]</scope>
    <source>
        <strain evidence="1 2">NIES-144</strain>
    </source>
</reference>